<name>A0A7X8SKQ2_9BACT</name>
<dbReference type="AlphaFoldDB" id="A0A7X8SKQ2"/>
<proteinExistence type="predicted"/>
<gene>
    <name evidence="1" type="ORF">HGP29_12485</name>
</gene>
<keyword evidence="2" id="KW-1185">Reference proteome</keyword>
<sequence length="389" mass="46058">MSNRGGEILGYELKDDSVYFILKESEIMNFIDLKNTDFFETAHAPNFHEDSSYFHKAKDIKIKKVNVLGAFNDYSLTDELIFNGDYWVIPKAKNHIQPVGGDFLFIINERYAVTLPFFFGKNIHTPRFTNPHNWDFSLLRMYLVWQLYILDSEYEMAYQLKDDSIQFIFDPNIYALVNDGYGIQENYHPDMIDYVEVAGSFNAWSQYFKMNKVGDKYYKSLALKDVNTWGEFKFIINGRVWVNPPFYASNKLGHFTGTREYNFTYKIPNIDNIQGYTIQGNEIVFSWHLNDSDLLTFWERTYSNRFEIKNMYLYASFLETPGQKVLMEDLGDRHYEIRFPLSEIPKNKQIQFNYHANGMLLLTPPYYASNVVQTDIWDDNQWVNFEFSL</sequence>
<dbReference type="SUPFAM" id="SSF81296">
    <property type="entry name" value="E set domains"/>
    <property type="match status" value="1"/>
</dbReference>
<dbReference type="InterPro" id="IPR013783">
    <property type="entry name" value="Ig-like_fold"/>
</dbReference>
<comment type="caution">
    <text evidence="1">The sequence shown here is derived from an EMBL/GenBank/DDBJ whole genome shotgun (WGS) entry which is preliminary data.</text>
</comment>
<dbReference type="Proteomes" id="UP000585050">
    <property type="component" value="Unassembled WGS sequence"/>
</dbReference>
<dbReference type="Gene3D" id="2.60.40.10">
    <property type="entry name" value="Immunoglobulins"/>
    <property type="match status" value="1"/>
</dbReference>
<evidence type="ECO:0000313" key="1">
    <source>
        <dbReference type="EMBL" id="NLR92034.1"/>
    </source>
</evidence>
<accession>A0A7X8SKQ2</accession>
<dbReference type="InterPro" id="IPR014756">
    <property type="entry name" value="Ig_E-set"/>
</dbReference>
<dbReference type="EMBL" id="JABAIL010000003">
    <property type="protein sequence ID" value="NLR92034.1"/>
    <property type="molecule type" value="Genomic_DNA"/>
</dbReference>
<organism evidence="1 2">
    <name type="scientific">Flammeovirga agarivorans</name>
    <dbReference type="NCBI Taxonomy" id="2726742"/>
    <lineage>
        <taxon>Bacteria</taxon>
        <taxon>Pseudomonadati</taxon>
        <taxon>Bacteroidota</taxon>
        <taxon>Cytophagia</taxon>
        <taxon>Cytophagales</taxon>
        <taxon>Flammeovirgaceae</taxon>
        <taxon>Flammeovirga</taxon>
    </lineage>
</organism>
<dbReference type="RefSeq" id="WP_168882740.1">
    <property type="nucleotide sequence ID" value="NZ_JABAIL010000003.1"/>
</dbReference>
<protein>
    <submittedName>
        <fullName evidence="1">Uncharacterized protein</fullName>
    </submittedName>
</protein>
<reference evidence="1 2" key="1">
    <citation type="submission" date="2020-04" db="EMBL/GenBank/DDBJ databases">
        <title>Flammeovirga sp. SR4, a novel species isolated from seawater.</title>
        <authorList>
            <person name="Wang X."/>
        </authorList>
    </citation>
    <scope>NUCLEOTIDE SEQUENCE [LARGE SCALE GENOMIC DNA]</scope>
    <source>
        <strain evidence="1 2">SR4</strain>
    </source>
</reference>
<evidence type="ECO:0000313" key="2">
    <source>
        <dbReference type="Proteomes" id="UP000585050"/>
    </source>
</evidence>